<dbReference type="Proteomes" id="UP000821845">
    <property type="component" value="Chromosome 10"/>
</dbReference>
<organism evidence="1 2">
    <name type="scientific">Hyalomma asiaticum</name>
    <name type="common">Tick</name>
    <dbReference type="NCBI Taxonomy" id="266040"/>
    <lineage>
        <taxon>Eukaryota</taxon>
        <taxon>Metazoa</taxon>
        <taxon>Ecdysozoa</taxon>
        <taxon>Arthropoda</taxon>
        <taxon>Chelicerata</taxon>
        <taxon>Arachnida</taxon>
        <taxon>Acari</taxon>
        <taxon>Parasitiformes</taxon>
        <taxon>Ixodida</taxon>
        <taxon>Ixodoidea</taxon>
        <taxon>Ixodidae</taxon>
        <taxon>Hyalomminae</taxon>
        <taxon>Hyalomma</taxon>
    </lineage>
</organism>
<evidence type="ECO:0000313" key="2">
    <source>
        <dbReference type="Proteomes" id="UP000821845"/>
    </source>
</evidence>
<sequence>MFPSEQIEKSPYVSKEIYETYYRPMIGNNGFMVALALVQPESRGALHLRSKDPTAPPAINPNLLGRNSDLNRLVKGTMKLMKIFDTNAMKKIDAKLWQQKFPRCQQFDVWTEDYVKCFIQEAAFPGQHVCCTCSMGNHERSVVDERLRVRHVSGLRVADASVMPSIIAGNTNAAVMMIGAKAADMIMEDAAKEPAKRNH</sequence>
<keyword evidence="2" id="KW-1185">Reference proteome</keyword>
<accession>A0ACB7T7J2</accession>
<gene>
    <name evidence="1" type="ORF">HPB50_002014</name>
</gene>
<proteinExistence type="predicted"/>
<dbReference type="EMBL" id="CM023490">
    <property type="protein sequence ID" value="KAH6942221.1"/>
    <property type="molecule type" value="Genomic_DNA"/>
</dbReference>
<comment type="caution">
    <text evidence="1">The sequence shown here is derived from an EMBL/GenBank/DDBJ whole genome shotgun (WGS) entry which is preliminary data.</text>
</comment>
<name>A0ACB7T7J2_HYAAI</name>
<evidence type="ECO:0000313" key="1">
    <source>
        <dbReference type="EMBL" id="KAH6942221.1"/>
    </source>
</evidence>
<protein>
    <submittedName>
        <fullName evidence="1">Uncharacterized protein</fullName>
    </submittedName>
</protein>
<reference evidence="1" key="1">
    <citation type="submission" date="2020-05" db="EMBL/GenBank/DDBJ databases">
        <title>Large-scale comparative analyses of tick genomes elucidate their genetic diversity and vector capacities.</title>
        <authorList>
            <person name="Jia N."/>
            <person name="Wang J."/>
            <person name="Shi W."/>
            <person name="Du L."/>
            <person name="Sun Y."/>
            <person name="Zhan W."/>
            <person name="Jiang J."/>
            <person name="Wang Q."/>
            <person name="Zhang B."/>
            <person name="Ji P."/>
            <person name="Sakyi L.B."/>
            <person name="Cui X."/>
            <person name="Yuan T."/>
            <person name="Jiang B."/>
            <person name="Yang W."/>
            <person name="Lam T.T.-Y."/>
            <person name="Chang Q."/>
            <person name="Ding S."/>
            <person name="Wang X."/>
            <person name="Zhu J."/>
            <person name="Ruan X."/>
            <person name="Zhao L."/>
            <person name="Wei J."/>
            <person name="Que T."/>
            <person name="Du C."/>
            <person name="Cheng J."/>
            <person name="Dai P."/>
            <person name="Han X."/>
            <person name="Huang E."/>
            <person name="Gao Y."/>
            <person name="Liu J."/>
            <person name="Shao H."/>
            <person name="Ye R."/>
            <person name="Li L."/>
            <person name="Wei W."/>
            <person name="Wang X."/>
            <person name="Wang C."/>
            <person name="Yang T."/>
            <person name="Huo Q."/>
            <person name="Li W."/>
            <person name="Guo W."/>
            <person name="Chen H."/>
            <person name="Zhou L."/>
            <person name="Ni X."/>
            <person name="Tian J."/>
            <person name="Zhou Y."/>
            <person name="Sheng Y."/>
            <person name="Liu T."/>
            <person name="Pan Y."/>
            <person name="Xia L."/>
            <person name="Li J."/>
            <person name="Zhao F."/>
            <person name="Cao W."/>
        </authorList>
    </citation>
    <scope>NUCLEOTIDE SEQUENCE</scope>
    <source>
        <strain evidence="1">Hyas-2018</strain>
    </source>
</reference>